<dbReference type="PROSITE" id="PS50090">
    <property type="entry name" value="MYB_LIKE"/>
    <property type="match status" value="1"/>
</dbReference>
<dbReference type="CDD" id="cd00167">
    <property type="entry name" value="SANT"/>
    <property type="match status" value="1"/>
</dbReference>
<dbReference type="AlphaFoldDB" id="A0A8H7UJL0"/>
<feature type="domain" description="HTH myb-type" evidence="4">
    <location>
        <begin position="18"/>
        <end position="68"/>
    </location>
</feature>
<evidence type="ECO:0000259" key="4">
    <source>
        <dbReference type="PROSITE" id="PS51294"/>
    </source>
</evidence>
<reference evidence="5" key="1">
    <citation type="submission" date="2020-12" db="EMBL/GenBank/DDBJ databases">
        <title>Metabolic potential, ecology and presence of endohyphal bacteria is reflected in genomic diversity of Mucoromycotina.</title>
        <authorList>
            <person name="Muszewska A."/>
            <person name="Okrasinska A."/>
            <person name="Steczkiewicz K."/>
            <person name="Drgas O."/>
            <person name="Orlowska M."/>
            <person name="Perlinska-Lenart U."/>
            <person name="Aleksandrzak-Piekarczyk T."/>
            <person name="Szatraj K."/>
            <person name="Zielenkiewicz U."/>
            <person name="Pilsyk S."/>
            <person name="Malc E."/>
            <person name="Mieczkowski P."/>
            <person name="Kruszewska J.S."/>
            <person name="Biernat P."/>
            <person name="Pawlowska J."/>
        </authorList>
    </citation>
    <scope>NUCLEOTIDE SEQUENCE</scope>
    <source>
        <strain evidence="5">WA0000051536</strain>
    </source>
</reference>
<protein>
    <submittedName>
        <fullName evidence="5">Uncharacterized protein</fullName>
    </submittedName>
</protein>
<dbReference type="Proteomes" id="UP000612746">
    <property type="component" value="Unassembled WGS sequence"/>
</dbReference>
<dbReference type="PROSITE" id="PS51294">
    <property type="entry name" value="HTH_MYB"/>
    <property type="match status" value="1"/>
</dbReference>
<evidence type="ECO:0000256" key="1">
    <source>
        <dbReference type="SAM" id="MobiDB-lite"/>
    </source>
</evidence>
<feature type="domain" description="SANT" evidence="3">
    <location>
        <begin position="16"/>
        <end position="68"/>
    </location>
</feature>
<dbReference type="EMBL" id="JAEPRA010000005">
    <property type="protein sequence ID" value="KAG2185525.1"/>
    <property type="molecule type" value="Genomic_DNA"/>
</dbReference>
<dbReference type="InterPro" id="IPR017930">
    <property type="entry name" value="Myb_dom"/>
</dbReference>
<dbReference type="OrthoDB" id="2143914at2759"/>
<feature type="domain" description="Myb-like" evidence="2">
    <location>
        <begin position="18"/>
        <end position="64"/>
    </location>
</feature>
<gene>
    <name evidence="5" type="ORF">INT44_002318</name>
</gene>
<dbReference type="SMART" id="SM00717">
    <property type="entry name" value="SANT"/>
    <property type="match status" value="1"/>
</dbReference>
<dbReference type="InterPro" id="IPR017884">
    <property type="entry name" value="SANT_dom"/>
</dbReference>
<dbReference type="SUPFAM" id="SSF46689">
    <property type="entry name" value="Homeodomain-like"/>
    <property type="match status" value="1"/>
</dbReference>
<organism evidence="5 6">
    <name type="scientific">Umbelopsis vinacea</name>
    <dbReference type="NCBI Taxonomy" id="44442"/>
    <lineage>
        <taxon>Eukaryota</taxon>
        <taxon>Fungi</taxon>
        <taxon>Fungi incertae sedis</taxon>
        <taxon>Mucoromycota</taxon>
        <taxon>Mucoromycotina</taxon>
        <taxon>Umbelopsidomycetes</taxon>
        <taxon>Umbelopsidales</taxon>
        <taxon>Umbelopsidaceae</taxon>
        <taxon>Umbelopsis</taxon>
    </lineage>
</organism>
<proteinExistence type="predicted"/>
<sequence>MLLPGKHTISSAELPSHKTRWSAEEDEKLRKALEQFGYGNWKAVSESVGSRNPLQCKNHARHLVNSSKVSHSVQKTNFINFYG</sequence>
<evidence type="ECO:0000313" key="5">
    <source>
        <dbReference type="EMBL" id="KAG2185525.1"/>
    </source>
</evidence>
<dbReference type="InterPro" id="IPR009057">
    <property type="entry name" value="Homeodomain-like_sf"/>
</dbReference>
<dbReference type="Gene3D" id="1.10.10.60">
    <property type="entry name" value="Homeodomain-like"/>
    <property type="match status" value="1"/>
</dbReference>
<keyword evidence="6" id="KW-1185">Reference proteome</keyword>
<name>A0A8H7UJL0_9FUNG</name>
<dbReference type="PROSITE" id="PS51293">
    <property type="entry name" value="SANT"/>
    <property type="match status" value="1"/>
</dbReference>
<dbReference type="Pfam" id="PF00249">
    <property type="entry name" value="Myb_DNA-binding"/>
    <property type="match status" value="1"/>
</dbReference>
<dbReference type="InterPro" id="IPR001005">
    <property type="entry name" value="SANT/Myb"/>
</dbReference>
<evidence type="ECO:0000259" key="2">
    <source>
        <dbReference type="PROSITE" id="PS50090"/>
    </source>
</evidence>
<feature type="region of interest" description="Disordered" evidence="1">
    <location>
        <begin position="1"/>
        <end position="22"/>
    </location>
</feature>
<accession>A0A8H7UJL0</accession>
<evidence type="ECO:0000259" key="3">
    <source>
        <dbReference type="PROSITE" id="PS51293"/>
    </source>
</evidence>
<comment type="caution">
    <text evidence="5">The sequence shown here is derived from an EMBL/GenBank/DDBJ whole genome shotgun (WGS) entry which is preliminary data.</text>
</comment>
<evidence type="ECO:0000313" key="6">
    <source>
        <dbReference type="Proteomes" id="UP000612746"/>
    </source>
</evidence>